<dbReference type="InterPro" id="IPR057661">
    <property type="entry name" value="RsdA/BaiN/AoA(So)_Rossmann"/>
</dbReference>
<dbReference type="PANTHER" id="PTHR42887:SF2">
    <property type="entry name" value="OS12G0638800 PROTEIN"/>
    <property type="match status" value="1"/>
</dbReference>
<protein>
    <submittedName>
        <fullName evidence="6">NAD(P)/FAD-dependent oxidoreductase</fullName>
    </submittedName>
</protein>
<dbReference type="SUPFAM" id="SSF160996">
    <property type="entry name" value="HI0933 insert domain-like"/>
    <property type="match status" value="1"/>
</dbReference>
<dbReference type="Pfam" id="PF22780">
    <property type="entry name" value="HI0933_like_1st"/>
    <property type="match status" value="1"/>
</dbReference>
<dbReference type="Gene3D" id="3.50.50.60">
    <property type="entry name" value="FAD/NAD(P)-binding domain"/>
    <property type="match status" value="1"/>
</dbReference>
<dbReference type="NCBIfam" id="TIGR00275">
    <property type="entry name" value="aminoacetone oxidase family FAD-binding enzyme"/>
    <property type="match status" value="1"/>
</dbReference>
<dbReference type="InterPro" id="IPR036188">
    <property type="entry name" value="FAD/NAD-bd_sf"/>
</dbReference>
<gene>
    <name evidence="6" type="ORF">O0S10_09275</name>
</gene>
<dbReference type="PRINTS" id="PR00368">
    <property type="entry name" value="FADPNR"/>
</dbReference>
<dbReference type="SUPFAM" id="SSF51905">
    <property type="entry name" value="FAD/NAD(P)-binding domain"/>
    <property type="match status" value="1"/>
</dbReference>
<evidence type="ECO:0000259" key="4">
    <source>
        <dbReference type="Pfam" id="PF03486"/>
    </source>
</evidence>
<reference evidence="6" key="1">
    <citation type="submission" date="2022-12" db="EMBL/GenBank/DDBJ databases">
        <title>Isolation and characterisation of novel Methanocorpusculum spp. from native Australian herbivores indicates the genus is ancestrally host-associated.</title>
        <authorList>
            <person name="Volmer J.G."/>
            <person name="Soo R.M."/>
            <person name="Evans P.N."/>
            <person name="Hoedt E.C."/>
            <person name="Astorga Alsina A.L."/>
            <person name="Woodcroft B.J."/>
            <person name="Tyson G.W."/>
            <person name="Hugenholtz P."/>
            <person name="Morrison M."/>
        </authorList>
    </citation>
    <scope>NUCLEOTIDE SEQUENCE</scope>
    <source>
        <strain evidence="6">MG</strain>
    </source>
</reference>
<accession>A0ABT4II27</accession>
<evidence type="ECO:0000256" key="2">
    <source>
        <dbReference type="ARBA" id="ARBA00022630"/>
    </source>
</evidence>
<comment type="cofactor">
    <cofactor evidence="1">
        <name>FAD</name>
        <dbReference type="ChEBI" id="CHEBI:57692"/>
    </cofactor>
</comment>
<dbReference type="RefSeq" id="WP_268925597.1">
    <property type="nucleotide sequence ID" value="NZ_JAPTGB010000023.1"/>
</dbReference>
<feature type="domain" description="RsdA/BaiN/AoA(So)-like insert" evidence="5">
    <location>
        <begin position="191"/>
        <end position="346"/>
    </location>
</feature>
<comment type="caution">
    <text evidence="6">The sequence shown here is derived from an EMBL/GenBank/DDBJ whole genome shotgun (WGS) entry which is preliminary data.</text>
</comment>
<sequence>MLDRQYDCIIIGAGPAGLFCAAQLAPVRVLVLEKMVLPGRKLLIAGSGQCNITHAGDVKSFTEHYGDHGAFLRPALMAFPNTSVLTYFEGRGISFVEKELGKVFPASLSADDILDALLDACDEAGTEILSYTPAEMVSFDDGMYAVKTLHGTYYAKVLVLATGGKSYPQTGSMGDGFTFAEALGHSVAEPHPSLAPVYVSDHRLADLSGISIPGAAVSVWRGGKKLFVRFGDLLITRFGYSGPVILDAARWMRAGDQLRIAFSPKKAEELDVLIRAACTASGTKQVQNLLDDAGCPDRLTKQIVKESGIPEGTVGAQLTAAMRSRLVGNFTAYPVEIDHVGDFRVAMATAGGVMLDEINKKTCESKIAPGLFCIGEVLDVDGDTGGYNLQACFSTAFLAAQRIRQIL</sequence>
<dbReference type="PANTHER" id="PTHR42887">
    <property type="entry name" value="OS12G0638800 PROTEIN"/>
    <property type="match status" value="1"/>
</dbReference>
<dbReference type="Gene3D" id="1.10.8.260">
    <property type="entry name" value="HI0933 insert domain-like"/>
    <property type="match status" value="1"/>
</dbReference>
<proteinExistence type="predicted"/>
<evidence type="ECO:0000313" key="7">
    <source>
        <dbReference type="Proteomes" id="UP001141422"/>
    </source>
</evidence>
<evidence type="ECO:0000256" key="3">
    <source>
        <dbReference type="ARBA" id="ARBA00022827"/>
    </source>
</evidence>
<dbReference type="Proteomes" id="UP001141422">
    <property type="component" value="Unassembled WGS sequence"/>
</dbReference>
<evidence type="ECO:0000259" key="5">
    <source>
        <dbReference type="Pfam" id="PF22780"/>
    </source>
</evidence>
<organism evidence="6 7">
    <name type="scientific">Methanocorpusculum petauri</name>
    <dbReference type="NCBI Taxonomy" id="3002863"/>
    <lineage>
        <taxon>Archaea</taxon>
        <taxon>Methanobacteriati</taxon>
        <taxon>Methanobacteriota</taxon>
        <taxon>Stenosarchaea group</taxon>
        <taxon>Methanomicrobia</taxon>
        <taxon>Methanomicrobiales</taxon>
        <taxon>Methanocorpusculaceae</taxon>
        <taxon>Methanocorpusculum</taxon>
    </lineage>
</organism>
<dbReference type="InterPro" id="IPR023166">
    <property type="entry name" value="BaiN-like_dom_sf"/>
</dbReference>
<dbReference type="InterPro" id="IPR004792">
    <property type="entry name" value="BaiN-like"/>
</dbReference>
<dbReference type="Pfam" id="PF03486">
    <property type="entry name" value="HI0933_like"/>
    <property type="match status" value="1"/>
</dbReference>
<keyword evidence="7" id="KW-1185">Reference proteome</keyword>
<dbReference type="InterPro" id="IPR055178">
    <property type="entry name" value="RsdA/BaiN/AoA(So)-like_dom"/>
</dbReference>
<dbReference type="Gene3D" id="2.40.30.10">
    <property type="entry name" value="Translation factors"/>
    <property type="match status" value="1"/>
</dbReference>
<feature type="domain" description="RsdA/BaiN/AoA(So)-like Rossmann fold-like" evidence="4">
    <location>
        <begin position="7"/>
        <end position="401"/>
    </location>
</feature>
<name>A0ABT4II27_9EURY</name>
<evidence type="ECO:0000313" key="6">
    <source>
        <dbReference type="EMBL" id="MCZ0861407.1"/>
    </source>
</evidence>
<keyword evidence="2" id="KW-0285">Flavoprotein</keyword>
<dbReference type="EMBL" id="JAPTGB010000023">
    <property type="protein sequence ID" value="MCZ0861407.1"/>
    <property type="molecule type" value="Genomic_DNA"/>
</dbReference>
<evidence type="ECO:0000256" key="1">
    <source>
        <dbReference type="ARBA" id="ARBA00001974"/>
    </source>
</evidence>
<keyword evidence="3" id="KW-0274">FAD</keyword>